<dbReference type="GO" id="GO:0006310">
    <property type="term" value="P:DNA recombination"/>
    <property type="evidence" value="ECO:0007669"/>
    <property type="project" value="InterPro"/>
</dbReference>
<dbReference type="GO" id="GO:0015074">
    <property type="term" value="P:DNA integration"/>
    <property type="evidence" value="ECO:0007669"/>
    <property type="project" value="InterPro"/>
</dbReference>
<evidence type="ECO:0000256" key="1">
    <source>
        <dbReference type="SAM" id="MobiDB-lite"/>
    </source>
</evidence>
<dbReference type="InterPro" id="IPR011010">
    <property type="entry name" value="DNA_brk_join_enz"/>
</dbReference>
<keyword evidence="3" id="KW-1185">Reference proteome</keyword>
<evidence type="ECO:0000313" key="2">
    <source>
        <dbReference type="EMBL" id="OOF72239.1"/>
    </source>
</evidence>
<sequence>MNLPDDYFLDTDDEMLEYLENQAKQSIAEIQKSNEQNREKAYRLLNYLVAGIGGVAYPEFADDILAVQFRDLRAKAGTDTFLSSNTESAQKQLGHASPQMTKRYIRKDKIVQPTKS</sequence>
<dbReference type="GO" id="GO:0003677">
    <property type="term" value="F:DNA binding"/>
    <property type="evidence" value="ECO:0007669"/>
    <property type="project" value="InterPro"/>
</dbReference>
<dbReference type="SUPFAM" id="SSF56349">
    <property type="entry name" value="DNA breaking-rejoining enzymes"/>
    <property type="match status" value="1"/>
</dbReference>
<accession>A0A9X8YZ07</accession>
<dbReference type="Proteomes" id="UP000188998">
    <property type="component" value="Unassembled WGS sequence"/>
</dbReference>
<gene>
    <name evidence="2" type="ORF">BKG90_05415</name>
</gene>
<evidence type="ECO:0000313" key="3">
    <source>
        <dbReference type="Proteomes" id="UP000188998"/>
    </source>
</evidence>
<organism evidence="2 3">
    <name type="scientific">Rodentibacter caecimuris</name>
    <dbReference type="NCBI Taxonomy" id="1796644"/>
    <lineage>
        <taxon>Bacteria</taxon>
        <taxon>Pseudomonadati</taxon>
        <taxon>Pseudomonadota</taxon>
        <taxon>Gammaproteobacteria</taxon>
        <taxon>Pasteurellales</taxon>
        <taxon>Pasteurellaceae</taxon>
        <taxon>Rodentibacter</taxon>
    </lineage>
</organism>
<reference evidence="2 3" key="1">
    <citation type="submission" date="2016-10" db="EMBL/GenBank/DDBJ databases">
        <title>Rodentibacter gen. nov. and new species.</title>
        <authorList>
            <person name="Christensen H."/>
        </authorList>
    </citation>
    <scope>NUCLEOTIDE SEQUENCE [LARGE SCALE GENOMIC DNA]</scope>
    <source>
        <strain evidence="2 3">199137021</strain>
    </source>
</reference>
<feature type="region of interest" description="Disordered" evidence="1">
    <location>
        <begin position="86"/>
        <end position="116"/>
    </location>
</feature>
<proteinExistence type="predicted"/>
<dbReference type="InterPro" id="IPR013762">
    <property type="entry name" value="Integrase-like_cat_sf"/>
</dbReference>
<protein>
    <submittedName>
        <fullName evidence="2">Uncharacterized protein</fullName>
    </submittedName>
</protein>
<dbReference type="EMBL" id="MLAB01000022">
    <property type="protein sequence ID" value="OOF72239.1"/>
    <property type="molecule type" value="Genomic_DNA"/>
</dbReference>
<dbReference type="AlphaFoldDB" id="A0A9X8YZ07"/>
<comment type="caution">
    <text evidence="2">The sequence shown here is derived from an EMBL/GenBank/DDBJ whole genome shotgun (WGS) entry which is preliminary data.</text>
</comment>
<name>A0A9X8YZ07_9PAST</name>
<dbReference type="RefSeq" id="WP_059366406.1">
    <property type="nucleotide sequence ID" value="NZ_BBXJ01000001.1"/>
</dbReference>
<dbReference type="Gene3D" id="1.10.443.10">
    <property type="entry name" value="Intergrase catalytic core"/>
    <property type="match status" value="1"/>
</dbReference>